<evidence type="ECO:0000313" key="11">
    <source>
        <dbReference type="EMBL" id="GFO58308.1"/>
    </source>
</evidence>
<evidence type="ECO:0000256" key="9">
    <source>
        <dbReference type="SAM" id="Phobius"/>
    </source>
</evidence>
<evidence type="ECO:0000256" key="1">
    <source>
        <dbReference type="ARBA" id="ARBA00004651"/>
    </source>
</evidence>
<keyword evidence="2" id="KW-0813">Transport</keyword>
<dbReference type="GO" id="GO:0008940">
    <property type="term" value="F:nitrate reductase activity"/>
    <property type="evidence" value="ECO:0007669"/>
    <property type="project" value="TreeGrafter"/>
</dbReference>
<evidence type="ECO:0000256" key="2">
    <source>
        <dbReference type="ARBA" id="ARBA00022448"/>
    </source>
</evidence>
<dbReference type="Proteomes" id="UP000556026">
    <property type="component" value="Unassembled WGS sequence"/>
</dbReference>
<sequence>MLNNLIFIALPYAALALVLLVTPYRFLSNRLTWSAYSTQFLERKFLFWGINPWHYGIIPILTAHILGFAFPGLFKPFLGNQQTLLLVESFGLGLGLFALMGCLILLLRRVNSGMLSRVTYGSDWLVLLLLVFQAGTGIYVSYFLRWGTQWYLHSAVPYLWSVVSFNPQLGYVAELPLAVKLHAAGAFLIVAVLPFTKLVHLLYLPVDFLKDPPIPYRWRTK</sequence>
<reference evidence="12" key="1">
    <citation type="submission" date="2020-06" db="EMBL/GenBank/DDBJ databases">
        <title>Draft genomic sequence of Geomonas sp. Red330.</title>
        <authorList>
            <person name="Itoh H."/>
            <person name="Zhenxing X."/>
            <person name="Ushijima N."/>
            <person name="Masuda Y."/>
            <person name="Shiratori Y."/>
            <person name="Senoo K."/>
        </authorList>
    </citation>
    <scope>NUCLEOTIDE SEQUENCE [LARGE SCALE GENOMIC DNA]</scope>
    <source>
        <strain evidence="12">Red330</strain>
    </source>
</reference>
<comment type="subcellular location">
    <subcellularLocation>
        <location evidence="1">Cell membrane</location>
        <topology evidence="1">Multi-pass membrane protein</topology>
    </subcellularLocation>
</comment>
<feature type="transmembrane region" description="Helical" evidence="9">
    <location>
        <begin position="181"/>
        <end position="203"/>
    </location>
</feature>
<keyword evidence="3" id="KW-1003">Cell membrane</keyword>
<dbReference type="GO" id="GO:0019645">
    <property type="term" value="P:anaerobic electron transport chain"/>
    <property type="evidence" value="ECO:0007669"/>
    <property type="project" value="TreeGrafter"/>
</dbReference>
<dbReference type="Pfam" id="PF02665">
    <property type="entry name" value="Nitrate_red_gam"/>
    <property type="match status" value="1"/>
</dbReference>
<feature type="transmembrane region" description="Helical" evidence="9">
    <location>
        <begin position="90"/>
        <end position="110"/>
    </location>
</feature>
<evidence type="ECO:0000256" key="5">
    <source>
        <dbReference type="ARBA" id="ARBA00022982"/>
    </source>
</evidence>
<name>A0A6V8ME96_9BACT</name>
<keyword evidence="8 9" id="KW-0472">Membrane</keyword>
<protein>
    <submittedName>
        <fullName evidence="11">Nitrate reductase subunit gamma</fullName>
    </submittedName>
</protein>
<dbReference type="Gene3D" id="1.20.950.20">
    <property type="entry name" value="Transmembrane di-heme cytochromes, Chain C"/>
    <property type="match status" value="1"/>
</dbReference>
<dbReference type="InterPro" id="IPR023234">
    <property type="entry name" value="NarG-like_domain"/>
</dbReference>
<accession>A0A6V8ME96</accession>
<dbReference type="SUPFAM" id="SSF103501">
    <property type="entry name" value="Respiratory nitrate reductase 1 gamma chain"/>
    <property type="match status" value="1"/>
</dbReference>
<keyword evidence="7" id="KW-0560">Oxidoreductase</keyword>
<evidence type="ECO:0000256" key="7">
    <source>
        <dbReference type="ARBA" id="ARBA00023002"/>
    </source>
</evidence>
<dbReference type="PANTHER" id="PTHR30598:SF3">
    <property type="entry name" value="RESPIRATORY NITRATE REDUCTASE 1 GAMMA CHAIN"/>
    <property type="match status" value="1"/>
</dbReference>
<dbReference type="GO" id="GO:0020037">
    <property type="term" value="F:heme binding"/>
    <property type="evidence" value="ECO:0007669"/>
    <property type="project" value="TreeGrafter"/>
</dbReference>
<proteinExistence type="predicted"/>
<feature type="transmembrane region" description="Helical" evidence="9">
    <location>
        <begin position="122"/>
        <end position="144"/>
    </location>
</feature>
<comment type="caution">
    <text evidence="11">The sequence shown here is derived from an EMBL/GenBank/DDBJ whole genome shotgun (WGS) entry which is preliminary data.</text>
</comment>
<organism evidence="11 12">
    <name type="scientific">Geomonas silvestris</name>
    <dbReference type="NCBI Taxonomy" id="2740184"/>
    <lineage>
        <taxon>Bacteria</taxon>
        <taxon>Pseudomonadati</taxon>
        <taxon>Thermodesulfobacteriota</taxon>
        <taxon>Desulfuromonadia</taxon>
        <taxon>Geobacterales</taxon>
        <taxon>Geobacteraceae</taxon>
        <taxon>Geomonas</taxon>
    </lineage>
</organism>
<feature type="transmembrane region" description="Helical" evidence="9">
    <location>
        <begin position="45"/>
        <end position="70"/>
    </location>
</feature>
<keyword evidence="4 9" id="KW-0812">Transmembrane</keyword>
<keyword evidence="12" id="KW-1185">Reference proteome</keyword>
<evidence type="ECO:0000256" key="4">
    <source>
        <dbReference type="ARBA" id="ARBA00022692"/>
    </source>
</evidence>
<dbReference type="EMBL" id="BLXX01000001">
    <property type="protein sequence ID" value="GFO58308.1"/>
    <property type="molecule type" value="Genomic_DNA"/>
</dbReference>
<dbReference type="GO" id="GO:0005886">
    <property type="term" value="C:plasma membrane"/>
    <property type="evidence" value="ECO:0007669"/>
    <property type="project" value="UniProtKB-SubCell"/>
</dbReference>
<dbReference type="InterPro" id="IPR036197">
    <property type="entry name" value="NarG-like_sf"/>
</dbReference>
<gene>
    <name evidence="11" type="ORF">GMST_06330</name>
</gene>
<evidence type="ECO:0000256" key="3">
    <source>
        <dbReference type="ARBA" id="ARBA00022475"/>
    </source>
</evidence>
<feature type="transmembrane region" description="Helical" evidence="9">
    <location>
        <begin position="6"/>
        <end position="24"/>
    </location>
</feature>
<evidence type="ECO:0000259" key="10">
    <source>
        <dbReference type="Pfam" id="PF02665"/>
    </source>
</evidence>
<evidence type="ECO:0000313" key="12">
    <source>
        <dbReference type="Proteomes" id="UP000556026"/>
    </source>
</evidence>
<dbReference type="GO" id="GO:0009055">
    <property type="term" value="F:electron transfer activity"/>
    <property type="evidence" value="ECO:0007669"/>
    <property type="project" value="TreeGrafter"/>
</dbReference>
<keyword evidence="6 9" id="KW-1133">Transmembrane helix</keyword>
<evidence type="ECO:0000256" key="8">
    <source>
        <dbReference type="ARBA" id="ARBA00023136"/>
    </source>
</evidence>
<dbReference type="InterPro" id="IPR051936">
    <property type="entry name" value="Heme-iron_electron_transfer"/>
</dbReference>
<evidence type="ECO:0000256" key="6">
    <source>
        <dbReference type="ARBA" id="ARBA00022989"/>
    </source>
</evidence>
<keyword evidence="5" id="KW-0249">Electron transport</keyword>
<feature type="domain" description="NarG-like" evidence="10">
    <location>
        <begin position="3"/>
        <end position="219"/>
    </location>
</feature>
<dbReference type="RefSeq" id="WP_183353151.1">
    <property type="nucleotide sequence ID" value="NZ_BLXX01000001.1"/>
</dbReference>
<dbReference type="AlphaFoldDB" id="A0A6V8ME96"/>
<dbReference type="PANTHER" id="PTHR30598">
    <property type="entry name" value="NITRATE REDUCTASE PRIVATE CHAPERONE, REDOX ENZYME MATURATION PROTEIN REMP FAMILY"/>
    <property type="match status" value="1"/>
</dbReference>